<keyword evidence="3" id="KW-1185">Reference proteome</keyword>
<name>Q5TQI1_ANOGA</name>
<dbReference type="PANTHER" id="PTHR24322">
    <property type="entry name" value="PKSB"/>
    <property type="match status" value="1"/>
</dbReference>
<proteinExistence type="predicted"/>
<reference evidence="1 2" key="3">
    <citation type="journal article" date="2004" name="Trends Parasitol.">
        <title>The Anopheles gambiae genome: an update.</title>
        <authorList>
            <person name="Mongin E."/>
            <person name="Louis C."/>
            <person name="Holt R.A."/>
            <person name="Birney E."/>
            <person name="Collins F.H."/>
        </authorList>
    </citation>
    <scope>NUCLEOTIDE SEQUENCE</scope>
    <source>
        <strain evidence="1 2">PEST</strain>
    </source>
</reference>
<dbReference type="STRING" id="7165.Q5TQI1"/>
<dbReference type="InterPro" id="IPR036291">
    <property type="entry name" value="NAD(P)-bd_dom_sf"/>
</dbReference>
<dbReference type="EnsemblMetazoa" id="AGAP008126-RA">
    <property type="protein sequence ID" value="AGAP008126-PA"/>
    <property type="gene ID" value="AGAP008126"/>
</dbReference>
<organism evidence="1">
    <name type="scientific">Anopheles gambiae</name>
    <name type="common">African malaria mosquito</name>
    <dbReference type="NCBI Taxonomy" id="7165"/>
    <lineage>
        <taxon>Eukaryota</taxon>
        <taxon>Metazoa</taxon>
        <taxon>Ecdysozoa</taxon>
        <taxon>Arthropoda</taxon>
        <taxon>Hexapoda</taxon>
        <taxon>Insecta</taxon>
        <taxon>Pterygota</taxon>
        <taxon>Neoptera</taxon>
        <taxon>Endopterygota</taxon>
        <taxon>Diptera</taxon>
        <taxon>Nematocera</taxon>
        <taxon>Culicoidea</taxon>
        <taxon>Culicidae</taxon>
        <taxon>Anophelinae</taxon>
        <taxon>Anopheles</taxon>
    </lineage>
</organism>
<reference evidence="1" key="5">
    <citation type="submission" date="2011-05" db="EMBL/GenBank/DDBJ databases">
        <authorList>
            <consortium name="VectorBase"/>
        </authorList>
    </citation>
    <scope>NUCLEOTIDE SEQUENCE</scope>
    <source>
        <strain evidence="1">PEST</strain>
    </source>
</reference>
<gene>
    <name evidence="1" type="ORF">AgaP_AGAP008126</name>
</gene>
<sequence>MCRLFHHSQDVSGQVVLITGGGGGVGRQLALNFARLRARVVIWDINKDAFRRRKLWETFGMEREFLIDVNRRTTSYYREPVRWGSAGANCDDDMREGVKQKPSSIICTDGCFLMLPLAEMPHHVDPTSCSLSTLRNVDIGKTLWKRRTHFMS</sequence>
<reference evidence="1 3" key="1">
    <citation type="journal article" date="2002" name="Science">
        <title>The genome sequence of the malaria mosquito Anopheles gambiae.</title>
        <authorList>
            <person name="Holt R.A."/>
            <person name="Subramanian G.M."/>
            <person name="Halpern A."/>
            <person name="Sutton G.G."/>
            <person name="Charlab R."/>
            <person name="Nusskern D.R."/>
            <person name="Wincker P."/>
            <person name="Clark A.G."/>
            <person name="Ribeiro J.M."/>
            <person name="Wides R."/>
            <person name="Salzberg S.L."/>
            <person name="Loftus B."/>
            <person name="Yandell M."/>
            <person name="Majoros W.H."/>
            <person name="Rusch D.B."/>
            <person name="Lai Z."/>
            <person name="Kraft C.L."/>
            <person name="Abril J.F."/>
            <person name="Anthouard V."/>
            <person name="Arensburger P."/>
            <person name="Atkinson P.W."/>
            <person name="Baden H."/>
            <person name="de Berardinis V."/>
            <person name="Baldwin D."/>
            <person name="Benes V."/>
            <person name="Biedler J."/>
            <person name="Blass C."/>
            <person name="Bolanos R."/>
            <person name="Boscus D."/>
            <person name="Barnstead M."/>
            <person name="Cai S."/>
            <person name="Center A."/>
            <person name="Chaturverdi K."/>
            <person name="Christophides G.K."/>
            <person name="Chrystal M.A."/>
            <person name="Clamp M."/>
            <person name="Cravchik A."/>
            <person name="Curwen V."/>
            <person name="Dana A."/>
            <person name="Delcher A."/>
            <person name="Dew I."/>
            <person name="Evans C.A."/>
            <person name="Flanigan M."/>
            <person name="Grundschober-Freimoser A."/>
            <person name="Friedli L."/>
            <person name="Gu Z."/>
            <person name="Guan P."/>
            <person name="Guigo R."/>
            <person name="Hillenmeyer M.E."/>
            <person name="Hladun S.L."/>
            <person name="Hogan J.R."/>
            <person name="Hong Y.S."/>
            <person name="Hoover J."/>
            <person name="Jaillon O."/>
            <person name="Ke Z."/>
            <person name="Kodira C."/>
            <person name="Kokoza E."/>
            <person name="Koutsos A."/>
            <person name="Letunic I."/>
            <person name="Levitsky A."/>
            <person name="Liang Y."/>
            <person name="Lin J.J."/>
            <person name="Lobo N.F."/>
            <person name="Lopez J.R."/>
            <person name="Malek J.A."/>
            <person name="McIntosh T.C."/>
            <person name="Meister S."/>
            <person name="Miller J."/>
            <person name="Mobarry C."/>
            <person name="Mongin E."/>
            <person name="Murphy S.D."/>
            <person name="O'Brochta D.A."/>
            <person name="Pfannkoch C."/>
            <person name="Qi R."/>
            <person name="Regier M.A."/>
            <person name="Remington K."/>
            <person name="Shao H."/>
            <person name="Sharakhova M.V."/>
            <person name="Sitter C.D."/>
            <person name="Shetty J."/>
            <person name="Smith T.J."/>
            <person name="Strong R."/>
            <person name="Sun J."/>
            <person name="Thomasova D."/>
            <person name="Ton L.Q."/>
            <person name="Topalis P."/>
            <person name="Tu Z."/>
            <person name="Unger M.F."/>
            <person name="Walenz B."/>
            <person name="Wang A."/>
            <person name="Wang J."/>
            <person name="Wang M."/>
            <person name="Wang X."/>
            <person name="Woodford K.J."/>
            <person name="Wortman J.R."/>
            <person name="Wu M."/>
            <person name="Yao A."/>
            <person name="Zdobnov E.M."/>
            <person name="Zhang H."/>
            <person name="Zhao Q."/>
            <person name="Zhao S."/>
            <person name="Zhu S.C."/>
            <person name="Zhimulev I."/>
            <person name="Coluzzi M."/>
            <person name="della Torre A."/>
            <person name="Roth C.W."/>
            <person name="Louis C."/>
            <person name="Kalush F."/>
            <person name="Mural R.J."/>
            <person name="Myers E.W."/>
            <person name="Adams M.D."/>
            <person name="Smith H.O."/>
            <person name="Broder S."/>
            <person name="Gardner M.J."/>
            <person name="Fraser C.M."/>
            <person name="Birney E."/>
            <person name="Bork P."/>
            <person name="Brey P.T."/>
            <person name="Venter J.C."/>
            <person name="Weissenbach J."/>
            <person name="Kafatos F.C."/>
            <person name="Collins F.H."/>
            <person name="Hoffman S.L."/>
        </authorList>
    </citation>
    <scope>NUCLEOTIDE SEQUENCE [LARGE SCALE GENOMIC DNA]</scope>
    <source>
        <strain evidence="1 3">PEST</strain>
    </source>
</reference>
<protein>
    <submittedName>
        <fullName evidence="1">AGAP008126-PA</fullName>
    </submittedName>
</protein>
<dbReference type="FunFam" id="3.40.50.720:FF:000615">
    <property type="entry name" value="17-beta-hydroxysteroid dehydrogenase 13 isoform X2"/>
    <property type="match status" value="1"/>
</dbReference>
<evidence type="ECO:0000313" key="2">
    <source>
        <dbReference type="EnsemblMetazoa" id="AGAP008126-PA"/>
    </source>
</evidence>
<dbReference type="GO" id="GO:0005811">
    <property type="term" value="C:lipid droplet"/>
    <property type="evidence" value="ECO:0000318"/>
    <property type="project" value="GO_Central"/>
</dbReference>
<dbReference type="PANTHER" id="PTHR24322:SF729">
    <property type="entry name" value="MIP05442P"/>
    <property type="match status" value="1"/>
</dbReference>
<dbReference type="HOGENOM" id="CLU_1723862_0_0_1"/>
<accession>Q5TQI1</accession>
<evidence type="ECO:0000313" key="1">
    <source>
        <dbReference type="EMBL" id="EAL39648.2"/>
    </source>
</evidence>
<dbReference type="GO" id="GO:0016616">
    <property type="term" value="F:oxidoreductase activity, acting on the CH-OH group of donors, NAD or NADP as acceptor"/>
    <property type="evidence" value="ECO:0000318"/>
    <property type="project" value="GO_Central"/>
</dbReference>
<reference evidence="1" key="4">
    <citation type="journal article" date="2007" name="Genome Biol.">
        <title>Update of the Anopheles gambiae PEST genome assembly.</title>
        <authorList>
            <person name="Sharakhova M.V."/>
            <person name="Hammond M.P."/>
            <person name="Lobo N.F."/>
            <person name="Krzywinski J."/>
            <person name="Unger M.F."/>
            <person name="Hillenmeyer M.E."/>
            <person name="Bruggner R.V."/>
            <person name="Birney E."/>
            <person name="Collins F.H."/>
        </authorList>
    </citation>
    <scope>NUCLEOTIDE SEQUENCE</scope>
    <source>
        <strain evidence="1">PEST</strain>
    </source>
</reference>
<dbReference type="Proteomes" id="UP000007062">
    <property type="component" value="Chromosome 3R"/>
</dbReference>
<dbReference type="SUPFAM" id="SSF51735">
    <property type="entry name" value="NAD(P)-binding Rossmann-fold domains"/>
    <property type="match status" value="1"/>
</dbReference>
<dbReference type="EMBL" id="AAAB01008964">
    <property type="protein sequence ID" value="EAL39648.2"/>
    <property type="molecule type" value="Genomic_DNA"/>
</dbReference>
<dbReference type="PaxDb" id="7165-AGAP008126-PA"/>
<reference evidence="2" key="6">
    <citation type="submission" date="2020-05" db="UniProtKB">
        <authorList>
            <consortium name="EnsemblMetazoa"/>
        </authorList>
    </citation>
    <scope>IDENTIFICATION</scope>
    <source>
        <strain evidence="2">PEST</strain>
    </source>
</reference>
<evidence type="ECO:0000313" key="3">
    <source>
        <dbReference type="Proteomes" id="UP000007062"/>
    </source>
</evidence>
<dbReference type="AlphaFoldDB" id="Q5TQI1"/>
<dbReference type="eggNOG" id="KOG1201">
    <property type="taxonomic scope" value="Eukaryota"/>
</dbReference>
<dbReference type="Gene3D" id="3.40.50.720">
    <property type="entry name" value="NAD(P)-binding Rossmann-like Domain"/>
    <property type="match status" value="1"/>
</dbReference>
<reference evidence="1" key="2">
    <citation type="submission" date="2002-03" db="EMBL/GenBank/DDBJ databases">
        <authorList>
            <consortium name="The Anopheles Genome Sequencing Consortium"/>
        </authorList>
    </citation>
    <scope>NUCLEOTIDE SEQUENCE</scope>
    <source>
        <strain evidence="1">PEST</strain>
    </source>
</reference>
<dbReference type="VEuPathDB" id="VectorBase:AGAP008126"/>